<dbReference type="CDD" id="cd04301">
    <property type="entry name" value="NAT_SF"/>
    <property type="match status" value="1"/>
</dbReference>
<keyword evidence="3" id="KW-1185">Reference proteome</keyword>
<dbReference type="PANTHER" id="PTHR43305">
    <property type="entry name" value="FAMILY N-ACETYLTRANSFERASE, PUTATIVE (AFU_ORTHOLOGUE AFUA_2G01380)-RELATED"/>
    <property type="match status" value="1"/>
</dbReference>
<reference evidence="2 3" key="1">
    <citation type="submission" date="2019-04" db="EMBL/GenBank/DDBJ databases">
        <title>Lacinutrix sp. nov., isolated from marine water.</title>
        <authorList>
            <person name="Kim W."/>
        </authorList>
    </citation>
    <scope>NUCLEOTIDE SEQUENCE [LARGE SCALE GENOMIC DNA]</scope>
    <source>
        <strain evidence="2 3">CAU 1491</strain>
    </source>
</reference>
<keyword evidence="2" id="KW-0808">Transferase</keyword>
<dbReference type="Proteomes" id="UP000307657">
    <property type="component" value="Unassembled WGS sequence"/>
</dbReference>
<organism evidence="2 3">
    <name type="scientific">Pontimicrobium aquaticum</name>
    <dbReference type="NCBI Taxonomy" id="2565367"/>
    <lineage>
        <taxon>Bacteria</taxon>
        <taxon>Pseudomonadati</taxon>
        <taxon>Bacteroidota</taxon>
        <taxon>Flavobacteriia</taxon>
        <taxon>Flavobacteriales</taxon>
        <taxon>Flavobacteriaceae</taxon>
        <taxon>Pontimicrobium</taxon>
    </lineage>
</organism>
<dbReference type="InterPro" id="IPR000182">
    <property type="entry name" value="GNAT_dom"/>
</dbReference>
<dbReference type="Gene3D" id="3.40.630.30">
    <property type="match status" value="1"/>
</dbReference>
<name>A0A4U0EXH9_9FLAO</name>
<sequence length="159" mass="17964">MIIREIQPDDNKSIETIMTNCFKEFGMPISGSSLEDEDVKQMYEGFQGKRAIYYVVEENGKVLGGGGVKQLQGATNDTCELQKMYFHPDARGKGFGKMMFDLCIKAAKDFDYKFCYLESASQLKNAIKIYKKNGFKHLDKPLGNTGHVICGVYMLKELT</sequence>
<feature type="domain" description="N-acetyltransferase" evidence="1">
    <location>
        <begin position="1"/>
        <end position="159"/>
    </location>
</feature>
<dbReference type="SUPFAM" id="SSF55729">
    <property type="entry name" value="Acyl-CoA N-acyltransferases (Nat)"/>
    <property type="match status" value="1"/>
</dbReference>
<dbReference type="GO" id="GO:0016747">
    <property type="term" value="F:acyltransferase activity, transferring groups other than amino-acyl groups"/>
    <property type="evidence" value="ECO:0007669"/>
    <property type="project" value="InterPro"/>
</dbReference>
<accession>A0A4U0EXH9</accession>
<dbReference type="OrthoDB" id="5419426at2"/>
<dbReference type="AlphaFoldDB" id="A0A4U0EXH9"/>
<proteinExistence type="predicted"/>
<dbReference type="InterPro" id="IPR052777">
    <property type="entry name" value="Acetyltransferase_Enz"/>
</dbReference>
<dbReference type="EMBL" id="SUPL01000004">
    <property type="protein sequence ID" value="TJY36094.1"/>
    <property type="molecule type" value="Genomic_DNA"/>
</dbReference>
<dbReference type="InterPro" id="IPR016181">
    <property type="entry name" value="Acyl_CoA_acyltransferase"/>
</dbReference>
<gene>
    <name evidence="2" type="ORF">E5167_09555</name>
</gene>
<dbReference type="RefSeq" id="WP_136843434.1">
    <property type="nucleotide sequence ID" value="NZ_SUPL01000004.1"/>
</dbReference>
<evidence type="ECO:0000313" key="2">
    <source>
        <dbReference type="EMBL" id="TJY36094.1"/>
    </source>
</evidence>
<dbReference type="Pfam" id="PF00583">
    <property type="entry name" value="Acetyltransf_1"/>
    <property type="match status" value="1"/>
</dbReference>
<comment type="caution">
    <text evidence="2">The sequence shown here is derived from an EMBL/GenBank/DDBJ whole genome shotgun (WGS) entry which is preliminary data.</text>
</comment>
<dbReference type="PROSITE" id="PS51186">
    <property type="entry name" value="GNAT"/>
    <property type="match status" value="1"/>
</dbReference>
<protein>
    <submittedName>
        <fullName evidence="2">GNAT family N-acetyltransferase</fullName>
    </submittedName>
</protein>
<dbReference type="PANTHER" id="PTHR43305:SF1">
    <property type="entry name" value="FAMILY N-ACETYLTRANSFERASE, PUTATIVE (AFU_ORTHOLOGUE AFUA_2G01380)-RELATED"/>
    <property type="match status" value="1"/>
</dbReference>
<evidence type="ECO:0000313" key="3">
    <source>
        <dbReference type="Proteomes" id="UP000307657"/>
    </source>
</evidence>
<evidence type="ECO:0000259" key="1">
    <source>
        <dbReference type="PROSITE" id="PS51186"/>
    </source>
</evidence>